<dbReference type="AlphaFoldDB" id="A0A1V6Q1G9"/>
<sequence>MYLQKQRPDDLCEAVNEDNTTNLGTQESLDENMRFMGNYDVALSDFEFNVPVPDTEASRELEIHDSSFSLIPAHGSSSTLIPFNSTDNVQPSAKKRRMDELPTHLLAHHYSRELAG</sequence>
<dbReference type="EMBL" id="MDYN01000018">
    <property type="protein sequence ID" value="OQD83083.1"/>
    <property type="molecule type" value="Genomic_DNA"/>
</dbReference>
<keyword evidence="3" id="KW-1185">Reference proteome</keyword>
<protein>
    <submittedName>
        <fullName evidence="2">Uncharacterized protein</fullName>
    </submittedName>
</protein>
<evidence type="ECO:0000313" key="3">
    <source>
        <dbReference type="Proteomes" id="UP000191672"/>
    </source>
</evidence>
<name>A0A1V6Q1G9_9EURO</name>
<accession>A0A1V6Q1G9</accession>
<evidence type="ECO:0000313" key="2">
    <source>
        <dbReference type="EMBL" id="OQD83083.1"/>
    </source>
</evidence>
<organism evidence="2 3">
    <name type="scientific">Penicillium antarcticum</name>
    <dbReference type="NCBI Taxonomy" id="416450"/>
    <lineage>
        <taxon>Eukaryota</taxon>
        <taxon>Fungi</taxon>
        <taxon>Dikarya</taxon>
        <taxon>Ascomycota</taxon>
        <taxon>Pezizomycotina</taxon>
        <taxon>Eurotiomycetes</taxon>
        <taxon>Eurotiomycetidae</taxon>
        <taxon>Eurotiales</taxon>
        <taxon>Aspergillaceae</taxon>
        <taxon>Penicillium</taxon>
    </lineage>
</organism>
<dbReference type="Proteomes" id="UP000191672">
    <property type="component" value="Unassembled WGS sequence"/>
</dbReference>
<gene>
    <name evidence="2" type="ORF">PENANT_c018G09686</name>
</gene>
<feature type="compositionally biased region" description="Basic and acidic residues" evidence="1">
    <location>
        <begin position="1"/>
        <end position="10"/>
    </location>
</feature>
<proteinExistence type="predicted"/>
<evidence type="ECO:0000256" key="1">
    <source>
        <dbReference type="SAM" id="MobiDB-lite"/>
    </source>
</evidence>
<reference evidence="3" key="1">
    <citation type="journal article" date="2017" name="Nat. Microbiol.">
        <title>Global analysis of biosynthetic gene clusters reveals vast potential of secondary metabolite production in Penicillium species.</title>
        <authorList>
            <person name="Nielsen J.C."/>
            <person name="Grijseels S."/>
            <person name="Prigent S."/>
            <person name="Ji B."/>
            <person name="Dainat J."/>
            <person name="Nielsen K.F."/>
            <person name="Frisvad J.C."/>
            <person name="Workman M."/>
            <person name="Nielsen J."/>
        </authorList>
    </citation>
    <scope>NUCLEOTIDE SEQUENCE [LARGE SCALE GENOMIC DNA]</scope>
    <source>
        <strain evidence="3">IBT 31811</strain>
    </source>
</reference>
<feature type="region of interest" description="Disordered" evidence="1">
    <location>
        <begin position="1"/>
        <end position="24"/>
    </location>
</feature>
<comment type="caution">
    <text evidence="2">The sequence shown here is derived from an EMBL/GenBank/DDBJ whole genome shotgun (WGS) entry which is preliminary data.</text>
</comment>